<accession>F0EG99</accession>
<dbReference type="HOGENOM" id="CLU_751716_0_0_9"/>
<feature type="domain" description="Gram-positive cocci surface proteins LPxTG" evidence="7">
    <location>
        <begin position="336"/>
        <end position="368"/>
    </location>
</feature>
<evidence type="ECO:0000313" key="8">
    <source>
        <dbReference type="EMBL" id="EGC70819.1"/>
    </source>
</evidence>
<dbReference type="AlphaFoldDB" id="F0EG99"/>
<sequence>MIAETRPLCYSFVTKGEIPFEEAMMMKKIIWFGLMTLAFSPMMVHADETATSGSDNPVAVSETLSSEGQTDSEQIQNSAQESTDENQETDQSATSETTADENQEPVDSEAVIASIQAETGTQNVNEINTLADEPSSLRSALTQGITEGSVTAFTQEQLDQLTDEELTNGNRLALRYSSDAMGFDIAYLAKIIGALFVDQTLSWEAIEPQLAFDANSYASFADLIPVVDQLQEYLRVVYPADGVFLHLNQAVSNEWMISILTNLNQMEQEMQVDPGAFVPGRISYIIQAANDSMYLPTGTQTSTTEEATATSTTAQETATTTSSKEANATADGEKTLPKTNEAPSYTLLIAGVILLLIVFLILWRRKKK</sequence>
<keyword evidence="6" id="KW-1133">Transmembrane helix</keyword>
<dbReference type="NCBIfam" id="TIGR01167">
    <property type="entry name" value="LPXTG_anchor"/>
    <property type="match status" value="1"/>
</dbReference>
<evidence type="ECO:0000256" key="5">
    <source>
        <dbReference type="SAM" id="MobiDB-lite"/>
    </source>
</evidence>
<keyword evidence="2" id="KW-0964">Secreted</keyword>
<protein>
    <submittedName>
        <fullName evidence="8">LPXTG-motif cell wall anchor domain protein</fullName>
    </submittedName>
</protein>
<keyword evidence="6" id="KW-0472">Membrane</keyword>
<feature type="region of interest" description="Disordered" evidence="5">
    <location>
        <begin position="49"/>
        <end position="106"/>
    </location>
</feature>
<dbReference type="PROSITE" id="PS50847">
    <property type="entry name" value="GRAM_POS_ANCHORING"/>
    <property type="match status" value="1"/>
</dbReference>
<comment type="caution">
    <text evidence="8">The sequence shown here is derived from an EMBL/GenBank/DDBJ whole genome shotgun (WGS) entry which is preliminary data.</text>
</comment>
<organism evidence="8 9">
    <name type="scientific">Enterococcus casseliflavus ATCC 12755</name>
    <dbReference type="NCBI Taxonomy" id="888066"/>
    <lineage>
        <taxon>Bacteria</taxon>
        <taxon>Bacillati</taxon>
        <taxon>Bacillota</taxon>
        <taxon>Bacilli</taxon>
        <taxon>Lactobacillales</taxon>
        <taxon>Enterococcaceae</taxon>
        <taxon>Enterococcus</taxon>
    </lineage>
</organism>
<dbReference type="Pfam" id="PF00746">
    <property type="entry name" value="Gram_pos_anchor"/>
    <property type="match status" value="1"/>
</dbReference>
<keyword evidence="6" id="KW-0812">Transmembrane</keyword>
<evidence type="ECO:0000256" key="3">
    <source>
        <dbReference type="ARBA" id="ARBA00022729"/>
    </source>
</evidence>
<keyword evidence="1" id="KW-0134">Cell wall</keyword>
<reference evidence="8 9" key="1">
    <citation type="submission" date="2011-01" db="EMBL/GenBank/DDBJ databases">
        <authorList>
            <person name="Muzny D."/>
            <person name="Qin X."/>
            <person name="Deng J."/>
            <person name="Jiang H."/>
            <person name="Liu Y."/>
            <person name="Qu J."/>
            <person name="Song X.-Z."/>
            <person name="Zhang L."/>
            <person name="Thornton R."/>
            <person name="Coyle M."/>
            <person name="Francisco L."/>
            <person name="Jackson L."/>
            <person name="Javaid M."/>
            <person name="Korchina V."/>
            <person name="Kovar C."/>
            <person name="Mata R."/>
            <person name="Mathew T."/>
            <person name="Ngo R."/>
            <person name="Nguyen L."/>
            <person name="Nguyen N."/>
            <person name="Okwuonu G."/>
            <person name="Ongeri F."/>
            <person name="Pham C."/>
            <person name="Simmons D."/>
            <person name="Wilczek-Boney K."/>
            <person name="Hale W."/>
            <person name="Jakkamsetti A."/>
            <person name="Pham P."/>
            <person name="Ruth R."/>
            <person name="San Lucas F."/>
            <person name="Warren J."/>
            <person name="Zhang J."/>
            <person name="Zhao Z."/>
            <person name="Zhou C."/>
            <person name="Zhu D."/>
            <person name="Lee S."/>
            <person name="Bess C."/>
            <person name="Blankenburg K."/>
            <person name="Forbes L."/>
            <person name="Fu Q."/>
            <person name="Gubbala S."/>
            <person name="Hirani K."/>
            <person name="Jayaseelan J.C."/>
            <person name="Lara F."/>
            <person name="Munidasa M."/>
            <person name="Palculict T."/>
            <person name="Patil S."/>
            <person name="Pu L.-L."/>
            <person name="Saada N."/>
            <person name="Tang L."/>
            <person name="Weissenberger G."/>
            <person name="Zhu Y."/>
            <person name="Hemphill L."/>
            <person name="Shang Y."/>
            <person name="Youmans B."/>
            <person name="Ayvaz T."/>
            <person name="Ross M."/>
            <person name="Santibanez J."/>
            <person name="Aqrawi P."/>
            <person name="Gross S."/>
            <person name="Joshi V."/>
            <person name="Fowler G."/>
            <person name="Nazareth L."/>
            <person name="Reid J."/>
            <person name="Worley K."/>
            <person name="Petrosino J."/>
            <person name="Highlander S."/>
            <person name="Gibbs R."/>
        </authorList>
    </citation>
    <scope>NUCLEOTIDE SEQUENCE [LARGE SCALE GENOMIC DNA]</scope>
    <source>
        <strain evidence="8 9">ATCC 12755</strain>
    </source>
</reference>
<dbReference type="EMBL" id="AEWT01000002">
    <property type="protein sequence ID" value="EGC70819.1"/>
    <property type="molecule type" value="Genomic_DNA"/>
</dbReference>
<feature type="compositionally biased region" description="Low complexity" evidence="5">
    <location>
        <begin position="297"/>
        <end position="330"/>
    </location>
</feature>
<evidence type="ECO:0000259" key="7">
    <source>
        <dbReference type="PROSITE" id="PS50847"/>
    </source>
</evidence>
<evidence type="ECO:0000256" key="4">
    <source>
        <dbReference type="ARBA" id="ARBA00023088"/>
    </source>
</evidence>
<feature type="compositionally biased region" description="Polar residues" evidence="5">
    <location>
        <begin position="62"/>
        <end position="81"/>
    </location>
</feature>
<evidence type="ECO:0000256" key="6">
    <source>
        <dbReference type="SAM" id="Phobius"/>
    </source>
</evidence>
<dbReference type="Proteomes" id="UP000004835">
    <property type="component" value="Unassembled WGS sequence"/>
</dbReference>
<keyword evidence="3" id="KW-0732">Signal</keyword>
<gene>
    <name evidence="8" type="ORF">HMPREF9087_0196</name>
</gene>
<keyword evidence="4" id="KW-0572">Peptidoglycan-anchor</keyword>
<dbReference type="InterPro" id="IPR019931">
    <property type="entry name" value="LPXTG_anchor"/>
</dbReference>
<name>F0EG99_ENTCA</name>
<feature type="transmembrane region" description="Helical" evidence="6">
    <location>
        <begin position="345"/>
        <end position="363"/>
    </location>
</feature>
<evidence type="ECO:0000256" key="2">
    <source>
        <dbReference type="ARBA" id="ARBA00022525"/>
    </source>
</evidence>
<evidence type="ECO:0000313" key="9">
    <source>
        <dbReference type="Proteomes" id="UP000004835"/>
    </source>
</evidence>
<proteinExistence type="predicted"/>
<feature type="region of interest" description="Disordered" evidence="5">
    <location>
        <begin position="296"/>
        <end position="337"/>
    </location>
</feature>
<evidence type="ECO:0000256" key="1">
    <source>
        <dbReference type="ARBA" id="ARBA00022512"/>
    </source>
</evidence>